<evidence type="ECO:0000313" key="1">
    <source>
        <dbReference type="EMBL" id="TFK72057.1"/>
    </source>
</evidence>
<gene>
    <name evidence="1" type="ORF">BDN72DRAFT_389899</name>
</gene>
<proteinExistence type="predicted"/>
<keyword evidence="2" id="KW-1185">Reference proteome</keyword>
<evidence type="ECO:0000313" key="2">
    <source>
        <dbReference type="Proteomes" id="UP000308600"/>
    </source>
</evidence>
<name>A0ACD3B346_9AGAR</name>
<organism evidence="1 2">
    <name type="scientific">Pluteus cervinus</name>
    <dbReference type="NCBI Taxonomy" id="181527"/>
    <lineage>
        <taxon>Eukaryota</taxon>
        <taxon>Fungi</taxon>
        <taxon>Dikarya</taxon>
        <taxon>Basidiomycota</taxon>
        <taxon>Agaricomycotina</taxon>
        <taxon>Agaricomycetes</taxon>
        <taxon>Agaricomycetidae</taxon>
        <taxon>Agaricales</taxon>
        <taxon>Pluteineae</taxon>
        <taxon>Pluteaceae</taxon>
        <taxon>Pluteus</taxon>
    </lineage>
</organism>
<accession>A0ACD3B346</accession>
<dbReference type="EMBL" id="ML208290">
    <property type="protein sequence ID" value="TFK72057.1"/>
    <property type="molecule type" value="Genomic_DNA"/>
</dbReference>
<protein>
    <submittedName>
        <fullName evidence="1">Uncharacterized protein</fullName>
    </submittedName>
</protein>
<reference evidence="1 2" key="1">
    <citation type="journal article" date="2019" name="Nat. Ecol. Evol.">
        <title>Megaphylogeny resolves global patterns of mushroom evolution.</title>
        <authorList>
            <person name="Varga T."/>
            <person name="Krizsan K."/>
            <person name="Foldi C."/>
            <person name="Dima B."/>
            <person name="Sanchez-Garcia M."/>
            <person name="Sanchez-Ramirez S."/>
            <person name="Szollosi G.J."/>
            <person name="Szarkandi J.G."/>
            <person name="Papp V."/>
            <person name="Albert L."/>
            <person name="Andreopoulos W."/>
            <person name="Angelini C."/>
            <person name="Antonin V."/>
            <person name="Barry K.W."/>
            <person name="Bougher N.L."/>
            <person name="Buchanan P."/>
            <person name="Buyck B."/>
            <person name="Bense V."/>
            <person name="Catcheside P."/>
            <person name="Chovatia M."/>
            <person name="Cooper J."/>
            <person name="Damon W."/>
            <person name="Desjardin D."/>
            <person name="Finy P."/>
            <person name="Geml J."/>
            <person name="Haridas S."/>
            <person name="Hughes K."/>
            <person name="Justo A."/>
            <person name="Karasinski D."/>
            <person name="Kautmanova I."/>
            <person name="Kiss B."/>
            <person name="Kocsube S."/>
            <person name="Kotiranta H."/>
            <person name="LaButti K.M."/>
            <person name="Lechner B.E."/>
            <person name="Liimatainen K."/>
            <person name="Lipzen A."/>
            <person name="Lukacs Z."/>
            <person name="Mihaltcheva S."/>
            <person name="Morgado L.N."/>
            <person name="Niskanen T."/>
            <person name="Noordeloos M.E."/>
            <person name="Ohm R.A."/>
            <person name="Ortiz-Santana B."/>
            <person name="Ovrebo C."/>
            <person name="Racz N."/>
            <person name="Riley R."/>
            <person name="Savchenko A."/>
            <person name="Shiryaev A."/>
            <person name="Soop K."/>
            <person name="Spirin V."/>
            <person name="Szebenyi C."/>
            <person name="Tomsovsky M."/>
            <person name="Tulloss R.E."/>
            <person name="Uehling J."/>
            <person name="Grigoriev I.V."/>
            <person name="Vagvolgyi C."/>
            <person name="Papp T."/>
            <person name="Martin F.M."/>
            <person name="Miettinen O."/>
            <person name="Hibbett D.S."/>
            <person name="Nagy L.G."/>
        </authorList>
    </citation>
    <scope>NUCLEOTIDE SEQUENCE [LARGE SCALE GENOMIC DNA]</scope>
    <source>
        <strain evidence="1 2">NL-1719</strain>
    </source>
</reference>
<dbReference type="Proteomes" id="UP000308600">
    <property type="component" value="Unassembled WGS sequence"/>
</dbReference>
<sequence>MDGNSQQDTYFVTLKDFLENQARLEAEQRDLDQKKILNEVGRRNFDGLIKDLLYREAHGEDISQELRSLQAVPNTRIGPLQVSLPSLPPRTIQAPPASTQGNRPNVSYASTANWQPYQSGQSSSSSWPRQGNSGSSYTTHPPTNPYRAAAEQYNSGVIALVSPQVQQAQYQNSTHPSAQQQYVSTHGAQSSNTTTYYPPPVRAAAHYSSASALPGNTSSLAGALGEPTTLNAQPPVDPAQTAQSATPGSATINSSTNHAPSNTVSSPQQIYSEEAALRLSARYKEYIQGWAQNAPANSHFSVKGTTFTVYKDHGNRVWVVMPGKKSQVYAPIGRIDEIFSKYFQACRRGIYEDRNGTVATFNGTLSPEMRSKWHIYFDPIAFNIAGPDVIQIGRQAEGSTLFPSEGTATSSRGGTTPTGSRSTPVTAVTTAPPAAAIRGYPSSHTTTTSIAPSTAAVVVPVTPKSPPPAPVSLPKEPDGLHTAGSSATTAQGNIEKELTATLSHQPHTAFVPSAPGPSSHVESDLQSHDAPLQRPMQPPPTALDAIPDQSGFDLTAPPKEKTAIKQKLSGLVGPGKYLARDILIALGFTAQGQKRQLQDDDVQENPAKRRAIEAPVPQPLASSSTAYFTPSTSLPVVASVRSPSLPPVADIAPRSALPQSPVHSPEAAKIQHPIPTSIVATPVQPSPPPTASEAIPDEPQVTNDNIYIPDEEKVPSVRVTPPEREIIVIEDSPTPPASNHATPPPMTPPTLPTSSPSPNAAVKRPQVPLQARQKTPSTTSVSTGPDLSGRPSTPQSQARKSYSSSPEQVQTSAVKGKQKERKHPSTDRSSLDVDLYQSRSAASTSVSGGKVKDSHKSGFRKETSLDIARLRSPSLPPPPPAALGRTSTMERNIARSLSPLDLQYLPLPATRISAASTHQGQQHQQHVPLFLPSPSSSRSSLDMIRPSYHTDEHRESSVELMDMTEDGIEVRRYPIMNTAYVQVPPRPAYLKKHLAKKSEPSKSKSVARRRSISEGSFYC</sequence>